<feature type="region of interest" description="Disordered" evidence="1">
    <location>
        <begin position="1"/>
        <end position="65"/>
    </location>
</feature>
<keyword evidence="3" id="KW-1185">Reference proteome</keyword>
<dbReference type="InParanoid" id="A0A6C2YMV7"/>
<feature type="compositionally biased region" description="Basic residues" evidence="1">
    <location>
        <begin position="46"/>
        <end position="65"/>
    </location>
</feature>
<dbReference type="Proteomes" id="UP000464378">
    <property type="component" value="Chromosome"/>
</dbReference>
<evidence type="ECO:0000313" key="2">
    <source>
        <dbReference type="EMBL" id="VIP02453.1"/>
    </source>
</evidence>
<accession>A0A6C2YMV7</accession>
<evidence type="ECO:0000256" key="1">
    <source>
        <dbReference type="SAM" id="MobiDB-lite"/>
    </source>
</evidence>
<gene>
    <name evidence="2" type="ORF">GMBLW1_15070</name>
</gene>
<dbReference type="EMBL" id="LR586016">
    <property type="protein sequence ID" value="VIP02453.1"/>
    <property type="molecule type" value="Genomic_DNA"/>
</dbReference>
<dbReference type="AlphaFoldDB" id="A0A6C2YMV7"/>
<proteinExistence type="predicted"/>
<feature type="compositionally biased region" description="Acidic residues" evidence="1">
    <location>
        <begin position="18"/>
        <end position="42"/>
    </location>
</feature>
<sequence length="121" mass="13834">MSKRRRTINRIENRAPSEDDGLEEREEEVEGEEDSSESEDGEERAKPKKVVKKKAAAPKKSRTPKVVRMRAVWIVFSSDSKPIQTFPYNQKADAEALVEEKNKDKKGGCYLQRGKEPIEEA</sequence>
<dbReference type="RefSeq" id="WP_162657628.1">
    <property type="nucleotide sequence ID" value="NZ_LR593887.1"/>
</dbReference>
<dbReference type="KEGG" id="tim:GMBLW1_15070"/>
<evidence type="ECO:0000313" key="3">
    <source>
        <dbReference type="Proteomes" id="UP000464378"/>
    </source>
</evidence>
<reference evidence="2" key="1">
    <citation type="submission" date="2019-04" db="EMBL/GenBank/DDBJ databases">
        <authorList>
            <consortium name="Science for Life Laboratories"/>
        </authorList>
    </citation>
    <scope>NUCLEOTIDE SEQUENCE</scope>
    <source>
        <strain evidence="2">MBLW1</strain>
    </source>
</reference>
<protein>
    <submittedName>
        <fullName evidence="2">Uncharacterized protein</fullName>
    </submittedName>
</protein>
<dbReference type="EMBL" id="LR593887">
    <property type="protein sequence ID" value="VTS01444.1"/>
    <property type="molecule type" value="Genomic_DNA"/>
</dbReference>
<name>A0A6C2YMV7_9BACT</name>
<organism evidence="2">
    <name type="scientific">Tuwongella immobilis</name>
    <dbReference type="NCBI Taxonomy" id="692036"/>
    <lineage>
        <taxon>Bacteria</taxon>
        <taxon>Pseudomonadati</taxon>
        <taxon>Planctomycetota</taxon>
        <taxon>Planctomycetia</taxon>
        <taxon>Gemmatales</taxon>
        <taxon>Gemmataceae</taxon>
        <taxon>Tuwongella</taxon>
    </lineage>
</organism>